<evidence type="ECO:0000256" key="5">
    <source>
        <dbReference type="SAM" id="Phobius"/>
    </source>
</evidence>
<feature type="transmembrane region" description="Helical" evidence="5">
    <location>
        <begin position="54"/>
        <end position="74"/>
    </location>
</feature>
<dbReference type="PROSITE" id="PS50850">
    <property type="entry name" value="MFS"/>
    <property type="match status" value="1"/>
</dbReference>
<gene>
    <name evidence="7" type="ORF">GJ699_00895</name>
</gene>
<feature type="domain" description="Major facilitator superfamily (MFS) profile" evidence="6">
    <location>
        <begin position="16"/>
        <end position="463"/>
    </location>
</feature>
<feature type="transmembrane region" description="Helical" evidence="5">
    <location>
        <begin position="407"/>
        <end position="425"/>
    </location>
</feature>
<accession>A0A6I2KWG0</accession>
<dbReference type="PRINTS" id="PR01036">
    <property type="entry name" value="TCRTETB"/>
</dbReference>
<evidence type="ECO:0000256" key="2">
    <source>
        <dbReference type="ARBA" id="ARBA00022692"/>
    </source>
</evidence>
<keyword evidence="3 5" id="KW-1133">Transmembrane helix</keyword>
<evidence type="ECO:0000259" key="6">
    <source>
        <dbReference type="PROSITE" id="PS50850"/>
    </source>
</evidence>
<dbReference type="GO" id="GO:0005886">
    <property type="term" value="C:plasma membrane"/>
    <property type="evidence" value="ECO:0007669"/>
    <property type="project" value="TreeGrafter"/>
</dbReference>
<dbReference type="EMBL" id="WKJK01000001">
    <property type="protein sequence ID" value="MRW88536.1"/>
    <property type="molecule type" value="Genomic_DNA"/>
</dbReference>
<feature type="transmembrane region" description="Helical" evidence="5">
    <location>
        <begin position="229"/>
        <end position="248"/>
    </location>
</feature>
<name>A0A6I2KWG0_9BURK</name>
<feature type="transmembrane region" description="Helical" evidence="5">
    <location>
        <begin position="269"/>
        <end position="291"/>
    </location>
</feature>
<dbReference type="InterPro" id="IPR020846">
    <property type="entry name" value="MFS_dom"/>
</dbReference>
<feature type="transmembrane region" description="Helical" evidence="5">
    <location>
        <begin position="170"/>
        <end position="192"/>
    </location>
</feature>
<feature type="transmembrane region" description="Helical" evidence="5">
    <location>
        <begin position="204"/>
        <end position="223"/>
    </location>
</feature>
<protein>
    <submittedName>
        <fullName evidence="7">MFS transporter</fullName>
    </submittedName>
</protein>
<dbReference type="InterPro" id="IPR036259">
    <property type="entry name" value="MFS_trans_sf"/>
</dbReference>
<dbReference type="Pfam" id="PF07690">
    <property type="entry name" value="MFS_1"/>
    <property type="match status" value="2"/>
</dbReference>
<keyword evidence="2 5" id="KW-0812">Transmembrane</keyword>
<dbReference type="AlphaFoldDB" id="A0A6I2KWG0"/>
<dbReference type="RefSeq" id="WP_154372199.1">
    <property type="nucleotide sequence ID" value="NZ_WKJK01000001.1"/>
</dbReference>
<sequence length="475" mass="49564">MNHSPPAAANARPLLIALIVAIAFFMETLDSTIIVTALPHMARSFDIDVARLSIGVTAYLMAAAVCVTASGWLADRIGSRTLFCGAIGVFTIASVICGMAQDFSAFIAGRVLQGVAAAMMSPVGRLVVLRTSQKKDLGRALSALIWPGLAAPVIGPPLGGFITDMANWRWIFYVNVPVGLIGMALVMAYVPNEKQAPRPFDRKGFLLMAVALGALTYGLDLLGMRQQQALYWGAGLVVLASVLGVMVHRHLSSAQHPLVNPAIFKVRSFFISSVTGGVISRAAISATPFLLPLMFQLAYGMTPLQSGSLLLAYMLANLLMKTVTTPILAAVGIRNALIWSSIVSGLGIALCGFVSPAADLALNIVILAFAGAGRSMQLTAITMVNFADIPPPQRQPASVLSSLTQQIGMGAGVAVGALLLTVGQTTRGAPALALPDFQLALVLAGVISASAAWFYAGLARDVGDEISGRAQGPAR</sequence>
<feature type="transmembrane region" description="Helical" evidence="5">
    <location>
        <begin position="437"/>
        <end position="456"/>
    </location>
</feature>
<feature type="transmembrane region" description="Helical" evidence="5">
    <location>
        <begin position="364"/>
        <end position="386"/>
    </location>
</feature>
<dbReference type="Proteomes" id="UP000433309">
    <property type="component" value="Unassembled WGS sequence"/>
</dbReference>
<evidence type="ECO:0000256" key="4">
    <source>
        <dbReference type="ARBA" id="ARBA00023136"/>
    </source>
</evidence>
<feature type="transmembrane region" description="Helical" evidence="5">
    <location>
        <begin position="140"/>
        <end position="158"/>
    </location>
</feature>
<keyword evidence="4 5" id="KW-0472">Membrane</keyword>
<dbReference type="PANTHER" id="PTHR23501">
    <property type="entry name" value="MAJOR FACILITATOR SUPERFAMILY"/>
    <property type="match status" value="1"/>
</dbReference>
<dbReference type="Gene3D" id="1.20.1250.20">
    <property type="entry name" value="MFS general substrate transporter like domains"/>
    <property type="match status" value="2"/>
</dbReference>
<keyword evidence="8" id="KW-1185">Reference proteome</keyword>
<feature type="transmembrane region" description="Helical" evidence="5">
    <location>
        <begin position="107"/>
        <end position="128"/>
    </location>
</feature>
<dbReference type="SUPFAM" id="SSF103473">
    <property type="entry name" value="MFS general substrate transporter"/>
    <property type="match status" value="1"/>
</dbReference>
<comment type="caution">
    <text evidence="7">The sequence shown here is derived from an EMBL/GenBank/DDBJ whole genome shotgun (WGS) entry which is preliminary data.</text>
</comment>
<evidence type="ECO:0000256" key="3">
    <source>
        <dbReference type="ARBA" id="ARBA00022989"/>
    </source>
</evidence>
<dbReference type="GO" id="GO:0022857">
    <property type="term" value="F:transmembrane transporter activity"/>
    <property type="evidence" value="ECO:0007669"/>
    <property type="project" value="InterPro"/>
</dbReference>
<evidence type="ECO:0000313" key="7">
    <source>
        <dbReference type="EMBL" id="MRW88536.1"/>
    </source>
</evidence>
<dbReference type="InterPro" id="IPR011701">
    <property type="entry name" value="MFS"/>
</dbReference>
<evidence type="ECO:0000313" key="8">
    <source>
        <dbReference type="Proteomes" id="UP000433309"/>
    </source>
</evidence>
<comment type="subcellular location">
    <subcellularLocation>
        <location evidence="1">Membrane</location>
        <topology evidence="1">Multi-pass membrane protein</topology>
    </subcellularLocation>
</comment>
<feature type="transmembrane region" description="Helical" evidence="5">
    <location>
        <begin position="337"/>
        <end position="358"/>
    </location>
</feature>
<evidence type="ECO:0000256" key="1">
    <source>
        <dbReference type="ARBA" id="ARBA00004141"/>
    </source>
</evidence>
<dbReference type="PANTHER" id="PTHR23501:SF1">
    <property type="entry name" value="TRANSPORT PROTEIN HSRA-RELATED"/>
    <property type="match status" value="1"/>
</dbReference>
<reference evidence="7 8" key="1">
    <citation type="submission" date="2019-11" db="EMBL/GenBank/DDBJ databases">
        <title>Novel species isolated from a subtropical stream in China.</title>
        <authorList>
            <person name="Lu H."/>
        </authorList>
    </citation>
    <scope>NUCLEOTIDE SEQUENCE [LARGE SCALE GENOMIC DNA]</scope>
    <source>
        <strain evidence="7 8">FT80W</strain>
    </source>
</reference>
<feature type="transmembrane region" description="Helical" evidence="5">
    <location>
        <begin position="81"/>
        <end position="101"/>
    </location>
</feature>
<organism evidence="7 8">
    <name type="scientific">Duganella guangzhouensis</name>
    <dbReference type="NCBI Taxonomy" id="2666084"/>
    <lineage>
        <taxon>Bacteria</taxon>
        <taxon>Pseudomonadati</taxon>
        <taxon>Pseudomonadota</taxon>
        <taxon>Betaproteobacteria</taxon>
        <taxon>Burkholderiales</taxon>
        <taxon>Oxalobacteraceae</taxon>
        <taxon>Telluria group</taxon>
        <taxon>Duganella</taxon>
    </lineage>
</organism>
<proteinExistence type="predicted"/>